<reference evidence="2 3" key="1">
    <citation type="journal article" date="2015" name="J. Biotechnol.">
        <title>Complete genome sequence of a malodorant-producing acetogen, Clostridium scatologenes ATCC 25775(T).</title>
        <authorList>
            <person name="Zhu Z."/>
            <person name="Guo T."/>
            <person name="Zheng H."/>
            <person name="Song T."/>
            <person name="Ouyang P."/>
            <person name="Xie J."/>
        </authorList>
    </citation>
    <scope>NUCLEOTIDE SEQUENCE [LARGE SCALE GENOMIC DNA]</scope>
    <source>
        <strain evidence="2 3">ATCC 25775</strain>
    </source>
</reference>
<name>A0A0E3JZQ2_CLOSL</name>
<sequence>MKVEKAIKPQQPDIHKKSNQQNNGKKHRREQQEHLSFSDVMELMKHSSYKRHKGAIKQIK</sequence>
<dbReference type="KEGG" id="csq:CSCA_1408"/>
<accession>A0A0E3JZQ2</accession>
<feature type="region of interest" description="Disordered" evidence="1">
    <location>
        <begin position="1"/>
        <end position="37"/>
    </location>
</feature>
<organism evidence="2 3">
    <name type="scientific">Clostridium scatologenes</name>
    <dbReference type="NCBI Taxonomy" id="1548"/>
    <lineage>
        <taxon>Bacteria</taxon>
        <taxon>Bacillati</taxon>
        <taxon>Bacillota</taxon>
        <taxon>Clostridia</taxon>
        <taxon>Eubacteriales</taxon>
        <taxon>Clostridiaceae</taxon>
        <taxon>Clostridium</taxon>
    </lineage>
</organism>
<dbReference type="EMBL" id="CP009933">
    <property type="protein sequence ID" value="AKA68533.1"/>
    <property type="molecule type" value="Genomic_DNA"/>
</dbReference>
<keyword evidence="3" id="KW-1185">Reference proteome</keyword>
<dbReference type="Proteomes" id="UP000033115">
    <property type="component" value="Chromosome"/>
</dbReference>
<dbReference type="RefSeq" id="WP_082085051.1">
    <property type="nucleotide sequence ID" value="NZ_CP009933.1"/>
</dbReference>
<evidence type="ECO:0000313" key="2">
    <source>
        <dbReference type="EMBL" id="AKA68533.1"/>
    </source>
</evidence>
<dbReference type="AlphaFoldDB" id="A0A0E3JZQ2"/>
<dbReference type="STRING" id="1548.CSCA_1408"/>
<gene>
    <name evidence="2" type="ORF">CSCA_1408</name>
</gene>
<evidence type="ECO:0000256" key="1">
    <source>
        <dbReference type="SAM" id="MobiDB-lite"/>
    </source>
</evidence>
<protein>
    <submittedName>
        <fullName evidence="2">Uncharacterized protein</fullName>
    </submittedName>
</protein>
<dbReference type="HOGENOM" id="CLU_208970_0_0_9"/>
<proteinExistence type="predicted"/>
<evidence type="ECO:0000313" key="3">
    <source>
        <dbReference type="Proteomes" id="UP000033115"/>
    </source>
</evidence>